<protein>
    <recommendedName>
        <fullName evidence="9">Mitochondrial fission factor</fullName>
    </recommendedName>
</protein>
<evidence type="ECO:0000256" key="5">
    <source>
        <dbReference type="ARBA" id="ARBA00023054"/>
    </source>
</evidence>
<reference evidence="14" key="1">
    <citation type="submission" date="2025-04" db="UniProtKB">
        <authorList>
            <consortium name="RefSeq"/>
        </authorList>
    </citation>
    <scope>IDENTIFICATION</scope>
    <source>
        <tissue evidence="14">Muscle</tissue>
    </source>
</reference>
<evidence type="ECO:0000313" key="14">
    <source>
        <dbReference type="RefSeq" id="XP_042567055.1"/>
    </source>
</evidence>
<feature type="transmembrane region" description="Helical" evidence="9">
    <location>
        <begin position="202"/>
        <end position="220"/>
    </location>
</feature>
<keyword evidence="5" id="KW-0175">Coiled coil</keyword>
<keyword evidence="7 9" id="KW-0472">Membrane</keyword>
<feature type="region of interest" description="Disordered" evidence="10">
    <location>
        <begin position="115"/>
        <end position="161"/>
    </location>
</feature>
<dbReference type="GeneID" id="109086744"/>
<dbReference type="InterPro" id="IPR039433">
    <property type="entry name" value="Mff-like_dom"/>
</dbReference>
<evidence type="ECO:0000256" key="9">
    <source>
        <dbReference type="RuleBase" id="RU368040"/>
    </source>
</evidence>
<evidence type="ECO:0000256" key="6">
    <source>
        <dbReference type="ARBA" id="ARBA00023128"/>
    </source>
</evidence>
<gene>
    <name evidence="12 14" type="primary">LOC109086744</name>
</gene>
<evidence type="ECO:0000256" key="1">
    <source>
        <dbReference type="ARBA" id="ARBA00009806"/>
    </source>
</evidence>
<dbReference type="Ensembl" id="ENSCCRT00015050007.1">
    <property type="protein sequence ID" value="ENSCCRP00015048379.1"/>
    <property type="gene ID" value="ENSCCRG00015020031.1"/>
</dbReference>
<name>A0A8C2CAX6_CYPCA</name>
<dbReference type="GO" id="GO:0090141">
    <property type="term" value="P:positive regulation of mitochondrial fission"/>
    <property type="evidence" value="ECO:0007669"/>
    <property type="project" value="UniProtKB-UniRule"/>
</dbReference>
<sequence length="222" mass="25416">MVCRAASLIPFTGVRVVMASPGYFGDGPPMREHDLFFTEVISQRMRVPERLRVGPTPHAHAPADQRPEELRAAYSMHIPDRLALTEAPDLSPRPLFTKHTSSMWDLEHGSWDREAFKRQPVKSPLRRSYSDQAFGRTPPGTPTHSRQTLRSQSPASQDFWLSPEEDTGTAVEFMVLRRQVVKMSRRIAGLERQNTEHKQTELVLFSLLLSACLINGWLWMRR</sequence>
<feature type="compositionally biased region" description="Polar residues" evidence="10">
    <location>
        <begin position="142"/>
        <end position="156"/>
    </location>
</feature>
<keyword evidence="6 9" id="KW-0496">Mitochondrion</keyword>
<comment type="similarity">
    <text evidence="1 9">Belongs to the Tango11 family.</text>
</comment>
<dbReference type="RefSeq" id="XP_042567055.1">
    <property type="nucleotide sequence ID" value="XM_042711121.1"/>
</dbReference>
<dbReference type="GO" id="GO:0000266">
    <property type="term" value="P:mitochondrial fission"/>
    <property type="evidence" value="ECO:0007669"/>
    <property type="project" value="UniProtKB-UniRule"/>
</dbReference>
<dbReference type="GO" id="GO:0090314">
    <property type="term" value="P:positive regulation of protein targeting to membrane"/>
    <property type="evidence" value="ECO:0007669"/>
    <property type="project" value="UniProtKB-UniRule"/>
</dbReference>
<dbReference type="PANTHER" id="PTHR16501:SF16">
    <property type="entry name" value="MITOCHONDRIAL FISSION FACTOR"/>
    <property type="match status" value="1"/>
</dbReference>
<keyword evidence="8 9" id="KW-0576">Peroxisome</keyword>
<evidence type="ECO:0000313" key="13">
    <source>
        <dbReference type="Proteomes" id="UP000694701"/>
    </source>
</evidence>
<reference evidence="12" key="2">
    <citation type="submission" date="2025-05" db="UniProtKB">
        <authorList>
            <consortium name="Ensembl"/>
        </authorList>
    </citation>
    <scope>IDENTIFICATION</scope>
</reference>
<comment type="subcellular location">
    <subcellularLocation>
        <location evidence="9">Mitochondrion outer membrane</location>
        <topology evidence="9">Single-pass type IV membrane protein</topology>
    </subcellularLocation>
    <subcellularLocation>
        <location evidence="9">Peroxisome</location>
    </subcellularLocation>
</comment>
<evidence type="ECO:0000256" key="8">
    <source>
        <dbReference type="ARBA" id="ARBA00023140"/>
    </source>
</evidence>
<dbReference type="GO" id="GO:0005741">
    <property type="term" value="C:mitochondrial outer membrane"/>
    <property type="evidence" value="ECO:0007669"/>
    <property type="project" value="UniProtKB-SubCell"/>
</dbReference>
<evidence type="ECO:0000256" key="4">
    <source>
        <dbReference type="ARBA" id="ARBA00022989"/>
    </source>
</evidence>
<organism evidence="12 13">
    <name type="scientific">Cyprinus carpio</name>
    <name type="common">Common carp</name>
    <dbReference type="NCBI Taxonomy" id="7962"/>
    <lineage>
        <taxon>Eukaryota</taxon>
        <taxon>Metazoa</taxon>
        <taxon>Chordata</taxon>
        <taxon>Craniata</taxon>
        <taxon>Vertebrata</taxon>
        <taxon>Euteleostomi</taxon>
        <taxon>Actinopterygii</taxon>
        <taxon>Neopterygii</taxon>
        <taxon>Teleostei</taxon>
        <taxon>Ostariophysi</taxon>
        <taxon>Cypriniformes</taxon>
        <taxon>Cyprinidae</taxon>
        <taxon>Cyprininae</taxon>
        <taxon>Cyprinus</taxon>
    </lineage>
</organism>
<accession>A0A8C2CAX6</accession>
<dbReference type="GO" id="GO:0005777">
    <property type="term" value="C:peroxisome"/>
    <property type="evidence" value="ECO:0007669"/>
    <property type="project" value="UniProtKB-SubCell"/>
</dbReference>
<evidence type="ECO:0000256" key="2">
    <source>
        <dbReference type="ARBA" id="ARBA00022692"/>
    </source>
</evidence>
<proteinExistence type="inferred from homology"/>
<evidence type="ECO:0000256" key="7">
    <source>
        <dbReference type="ARBA" id="ARBA00023136"/>
    </source>
</evidence>
<feature type="domain" description="Mff-like" evidence="11">
    <location>
        <begin position="147"/>
        <end position="222"/>
    </location>
</feature>
<feature type="domain" description="Mff-like" evidence="11">
    <location>
        <begin position="34"/>
        <end position="83"/>
    </location>
</feature>
<evidence type="ECO:0000259" key="11">
    <source>
        <dbReference type="Pfam" id="PF05644"/>
    </source>
</evidence>
<dbReference type="AlphaFoldDB" id="A0A8C2CAX6"/>
<dbReference type="InterPro" id="IPR008518">
    <property type="entry name" value="Mff/Tango-11"/>
</dbReference>
<dbReference type="PANTHER" id="PTHR16501">
    <property type="entry name" value="TRANSPORT AND GOLGI ORGANIZATION PROTEIN 11"/>
    <property type="match status" value="1"/>
</dbReference>
<evidence type="ECO:0000313" key="12">
    <source>
        <dbReference type="Ensembl" id="ENSCCRP00020009724.1"/>
    </source>
</evidence>
<dbReference type="Proteomes" id="UP000694700">
    <property type="component" value="Unplaced"/>
</dbReference>
<evidence type="ECO:0000256" key="3">
    <source>
        <dbReference type="ARBA" id="ARBA00022787"/>
    </source>
</evidence>
<evidence type="ECO:0000256" key="10">
    <source>
        <dbReference type="SAM" id="MobiDB-lite"/>
    </source>
</evidence>
<dbReference type="Proteomes" id="UP000694701">
    <property type="component" value="Unplaced"/>
</dbReference>
<dbReference type="GO" id="GO:0006626">
    <property type="term" value="P:protein targeting to mitochondrion"/>
    <property type="evidence" value="ECO:0007669"/>
    <property type="project" value="TreeGrafter"/>
</dbReference>
<comment type="function">
    <text evidence="9">Plays a role in mitochondrial and peroxisomal fission. Promotes the recruitment and association of the fission mediator dynamin-related protein 1 (DNM1L) to the mitochondrial surface.</text>
</comment>
<keyword evidence="3 9" id="KW-1000">Mitochondrion outer membrane</keyword>
<dbReference type="Pfam" id="PF05644">
    <property type="entry name" value="Miff"/>
    <property type="match status" value="2"/>
</dbReference>
<keyword evidence="2 9" id="KW-0812">Transmembrane</keyword>
<dbReference type="Proteomes" id="UP001155660">
    <property type="component" value="Chromosome A21"/>
</dbReference>
<dbReference type="Ensembl" id="ENSCCRT00020010817.1">
    <property type="protein sequence ID" value="ENSCCRP00020009724.1"/>
    <property type="gene ID" value="ENSCCRG00020005001.1"/>
</dbReference>
<keyword evidence="4 9" id="KW-1133">Transmembrane helix</keyword>